<accession>A0AAP0INA8</accession>
<dbReference type="Proteomes" id="UP001419268">
    <property type="component" value="Unassembled WGS sequence"/>
</dbReference>
<keyword evidence="3" id="KW-1185">Reference proteome</keyword>
<dbReference type="AlphaFoldDB" id="A0AAP0INA8"/>
<sequence length="120" mass="13883">MWRRNRPKLGAFKLEKCPTTAERDGEEQRQLRFEIASWFVDENKWALSEGRKSDKHTSQSRPSMVVRGLGEGEGGEGGEDGGVEAAKGAVAVELEDRSAKKMIRGRQQEWWWRWERKHRA</sequence>
<reference evidence="2 3" key="1">
    <citation type="submission" date="2024-01" db="EMBL/GenBank/DDBJ databases">
        <title>Genome assemblies of Stephania.</title>
        <authorList>
            <person name="Yang L."/>
        </authorList>
    </citation>
    <scope>NUCLEOTIDE SEQUENCE [LARGE SCALE GENOMIC DNA]</scope>
    <source>
        <strain evidence="2">JXDWG</strain>
        <tissue evidence="2">Leaf</tissue>
    </source>
</reference>
<gene>
    <name evidence="2" type="ORF">Scep_016695</name>
</gene>
<name>A0AAP0INA8_9MAGN</name>
<evidence type="ECO:0000313" key="2">
    <source>
        <dbReference type="EMBL" id="KAK9118602.1"/>
    </source>
</evidence>
<feature type="region of interest" description="Disordered" evidence="1">
    <location>
        <begin position="49"/>
        <end position="84"/>
    </location>
</feature>
<evidence type="ECO:0000313" key="3">
    <source>
        <dbReference type="Proteomes" id="UP001419268"/>
    </source>
</evidence>
<dbReference type="EMBL" id="JBBNAG010000007">
    <property type="protein sequence ID" value="KAK9118602.1"/>
    <property type="molecule type" value="Genomic_DNA"/>
</dbReference>
<proteinExistence type="predicted"/>
<comment type="caution">
    <text evidence="2">The sequence shown here is derived from an EMBL/GenBank/DDBJ whole genome shotgun (WGS) entry which is preliminary data.</text>
</comment>
<evidence type="ECO:0000256" key="1">
    <source>
        <dbReference type="SAM" id="MobiDB-lite"/>
    </source>
</evidence>
<feature type="compositionally biased region" description="Acidic residues" evidence="1">
    <location>
        <begin position="73"/>
        <end position="82"/>
    </location>
</feature>
<organism evidence="2 3">
    <name type="scientific">Stephania cephalantha</name>
    <dbReference type="NCBI Taxonomy" id="152367"/>
    <lineage>
        <taxon>Eukaryota</taxon>
        <taxon>Viridiplantae</taxon>
        <taxon>Streptophyta</taxon>
        <taxon>Embryophyta</taxon>
        <taxon>Tracheophyta</taxon>
        <taxon>Spermatophyta</taxon>
        <taxon>Magnoliopsida</taxon>
        <taxon>Ranunculales</taxon>
        <taxon>Menispermaceae</taxon>
        <taxon>Menispermoideae</taxon>
        <taxon>Cissampelideae</taxon>
        <taxon>Stephania</taxon>
    </lineage>
</organism>
<protein>
    <submittedName>
        <fullName evidence="2">Uncharacterized protein</fullName>
    </submittedName>
</protein>